<name>A0A662CYU1_UNCAE</name>
<keyword evidence="7" id="KW-0686">Riboflavin biosynthesis</keyword>
<dbReference type="InterPro" id="IPR017938">
    <property type="entry name" value="Riboflavin_synthase-like_b-brl"/>
</dbReference>
<dbReference type="NCBIfam" id="NF006767">
    <property type="entry name" value="PRK09289.1"/>
    <property type="match status" value="1"/>
</dbReference>
<evidence type="ECO:0000313" key="13">
    <source>
        <dbReference type="EMBL" id="RLE07017.1"/>
    </source>
</evidence>
<dbReference type="FunFam" id="2.40.30.20:FF:000003">
    <property type="entry name" value="Riboflavin synthase, alpha subunit"/>
    <property type="match status" value="1"/>
</dbReference>
<accession>A0A662CYU1</accession>
<feature type="repeat" description="Lumazine-binding" evidence="11">
    <location>
        <begin position="1"/>
        <end position="95"/>
    </location>
</feature>
<gene>
    <name evidence="13" type="ORF">DRZ78_03700</name>
</gene>
<evidence type="ECO:0000256" key="7">
    <source>
        <dbReference type="ARBA" id="ARBA00022619"/>
    </source>
</evidence>
<dbReference type="EC" id="2.5.1.9" evidence="5 10"/>
<feature type="repeat" description="Lumazine-binding" evidence="11">
    <location>
        <begin position="96"/>
        <end position="192"/>
    </location>
</feature>
<dbReference type="CDD" id="cd00402">
    <property type="entry name" value="Riboflavin_synthase_like"/>
    <property type="match status" value="1"/>
</dbReference>
<dbReference type="PANTHER" id="PTHR21098">
    <property type="entry name" value="RIBOFLAVIN SYNTHASE ALPHA CHAIN"/>
    <property type="match status" value="1"/>
</dbReference>
<comment type="caution">
    <text evidence="13">The sequence shown here is derived from an EMBL/GenBank/DDBJ whole genome shotgun (WGS) entry which is preliminary data.</text>
</comment>
<dbReference type="GO" id="GO:0009231">
    <property type="term" value="P:riboflavin biosynthetic process"/>
    <property type="evidence" value="ECO:0007669"/>
    <property type="project" value="UniProtKB-KW"/>
</dbReference>
<dbReference type="PANTHER" id="PTHR21098:SF12">
    <property type="entry name" value="RIBOFLAVIN SYNTHASE"/>
    <property type="match status" value="1"/>
</dbReference>
<proteinExistence type="predicted"/>
<evidence type="ECO:0000256" key="6">
    <source>
        <dbReference type="ARBA" id="ARBA00013950"/>
    </source>
</evidence>
<evidence type="ECO:0000256" key="3">
    <source>
        <dbReference type="ARBA" id="ARBA00004887"/>
    </source>
</evidence>
<dbReference type="EMBL" id="QMPY01000128">
    <property type="protein sequence ID" value="RLE07017.1"/>
    <property type="molecule type" value="Genomic_DNA"/>
</dbReference>
<comment type="catalytic activity">
    <reaction evidence="1">
        <text>2 6,7-dimethyl-8-(1-D-ribityl)lumazine + H(+) = 5-amino-6-(D-ribitylamino)uracil + riboflavin</text>
        <dbReference type="Rhea" id="RHEA:20772"/>
        <dbReference type="ChEBI" id="CHEBI:15378"/>
        <dbReference type="ChEBI" id="CHEBI:15934"/>
        <dbReference type="ChEBI" id="CHEBI:57986"/>
        <dbReference type="ChEBI" id="CHEBI:58201"/>
        <dbReference type="EC" id="2.5.1.9"/>
    </reaction>
</comment>
<protein>
    <recommendedName>
        <fullName evidence="6 10">Riboflavin synthase</fullName>
        <ecNumber evidence="5 10">2.5.1.9</ecNumber>
    </recommendedName>
</protein>
<comment type="function">
    <text evidence="2">Catalyzes the dismutation of two molecules of 6,7-dimethyl-8-ribityllumazine, resulting in the formation of riboflavin and 5-amino-6-(D-ribitylamino)uracil.</text>
</comment>
<dbReference type="AlphaFoldDB" id="A0A662CYU1"/>
<comment type="pathway">
    <text evidence="3">Cofactor biosynthesis; riboflavin biosynthesis; riboflavin from 2-hydroxy-3-oxobutyl phosphate and 5-amino-6-(D-ribitylamino)uracil: step 2/2.</text>
</comment>
<sequence length="212" mass="23780">MFTGIVEEMGLVEGVRVSPFYQLRIKGRKILEGTKQADSIAVNGVCLTVIGVNEESFLVEVMPQTLNKTNLREVRKGDRVNLERSLSLTTRLGGHIVTGDIDGVGRIKSITRKREETVMEVHLPPSLEKYVVNQGRIALEGVSLTIASLRGDDFTVCLTPFTLENTTLGLRKEGDLVNLEVDIISKYIEKLVREGNYRRREISEEFLKKVGY</sequence>
<dbReference type="InterPro" id="IPR023366">
    <property type="entry name" value="ATP_synth_asu-like_sf"/>
</dbReference>
<evidence type="ECO:0000256" key="8">
    <source>
        <dbReference type="ARBA" id="ARBA00022679"/>
    </source>
</evidence>
<evidence type="ECO:0000256" key="4">
    <source>
        <dbReference type="ARBA" id="ARBA00011233"/>
    </source>
</evidence>
<evidence type="ECO:0000256" key="1">
    <source>
        <dbReference type="ARBA" id="ARBA00000968"/>
    </source>
</evidence>
<dbReference type="FunFam" id="2.40.30.20:FF:000004">
    <property type="entry name" value="Riboflavin synthase, alpha subunit"/>
    <property type="match status" value="1"/>
</dbReference>
<evidence type="ECO:0000313" key="14">
    <source>
        <dbReference type="Proteomes" id="UP000277457"/>
    </source>
</evidence>
<reference evidence="13 14" key="1">
    <citation type="submission" date="2018-06" db="EMBL/GenBank/DDBJ databases">
        <title>Extensive metabolic versatility and redundancy in microbially diverse, dynamic hydrothermal sediments.</title>
        <authorList>
            <person name="Dombrowski N."/>
            <person name="Teske A."/>
            <person name="Baker B.J."/>
        </authorList>
    </citation>
    <scope>NUCLEOTIDE SEQUENCE [LARGE SCALE GENOMIC DNA]</scope>
    <source>
        <strain evidence="13">B7_G13</strain>
    </source>
</reference>
<evidence type="ECO:0000256" key="10">
    <source>
        <dbReference type="NCBIfam" id="TIGR00187"/>
    </source>
</evidence>
<feature type="domain" description="Lumazine-binding" evidence="12">
    <location>
        <begin position="1"/>
        <end position="95"/>
    </location>
</feature>
<evidence type="ECO:0000259" key="12">
    <source>
        <dbReference type="PROSITE" id="PS51177"/>
    </source>
</evidence>
<evidence type="ECO:0000256" key="5">
    <source>
        <dbReference type="ARBA" id="ARBA00012827"/>
    </source>
</evidence>
<keyword evidence="9" id="KW-0677">Repeat</keyword>
<feature type="domain" description="Lumazine-binding" evidence="12">
    <location>
        <begin position="96"/>
        <end position="192"/>
    </location>
</feature>
<dbReference type="SUPFAM" id="SSF63380">
    <property type="entry name" value="Riboflavin synthase domain-like"/>
    <property type="match status" value="2"/>
</dbReference>
<dbReference type="NCBIfam" id="TIGR00187">
    <property type="entry name" value="ribE"/>
    <property type="match status" value="1"/>
</dbReference>
<evidence type="ECO:0000256" key="2">
    <source>
        <dbReference type="ARBA" id="ARBA00002803"/>
    </source>
</evidence>
<dbReference type="InterPro" id="IPR001783">
    <property type="entry name" value="Lumazine-bd"/>
</dbReference>
<evidence type="ECO:0000256" key="9">
    <source>
        <dbReference type="ARBA" id="ARBA00022737"/>
    </source>
</evidence>
<organism evidence="13 14">
    <name type="scientific">Aerophobetes bacterium</name>
    <dbReference type="NCBI Taxonomy" id="2030807"/>
    <lineage>
        <taxon>Bacteria</taxon>
        <taxon>Candidatus Aerophobota</taxon>
    </lineage>
</organism>
<dbReference type="Proteomes" id="UP000277457">
    <property type="component" value="Unassembled WGS sequence"/>
</dbReference>
<evidence type="ECO:0000256" key="11">
    <source>
        <dbReference type="PROSITE-ProRule" id="PRU00524"/>
    </source>
</evidence>
<dbReference type="PIRSF" id="PIRSF000498">
    <property type="entry name" value="Riboflavin_syn_A"/>
    <property type="match status" value="1"/>
</dbReference>
<keyword evidence="8 13" id="KW-0808">Transferase</keyword>
<dbReference type="PROSITE" id="PS51177">
    <property type="entry name" value="LUMAZINE_BIND"/>
    <property type="match status" value="2"/>
</dbReference>
<comment type="subunit">
    <text evidence="4">Homotrimer.</text>
</comment>
<dbReference type="InterPro" id="IPR026017">
    <property type="entry name" value="Lumazine-bd_dom"/>
</dbReference>
<dbReference type="Gene3D" id="2.40.30.20">
    <property type="match status" value="2"/>
</dbReference>
<dbReference type="Pfam" id="PF00677">
    <property type="entry name" value="Lum_binding"/>
    <property type="match status" value="2"/>
</dbReference>
<dbReference type="GO" id="GO:0004746">
    <property type="term" value="F:riboflavin synthase activity"/>
    <property type="evidence" value="ECO:0007669"/>
    <property type="project" value="UniProtKB-UniRule"/>
</dbReference>